<dbReference type="Gene3D" id="1.10.150.130">
    <property type="match status" value="1"/>
</dbReference>
<dbReference type="InterPro" id="IPR011010">
    <property type="entry name" value="DNA_brk_join_enz"/>
</dbReference>
<evidence type="ECO:0000313" key="8">
    <source>
        <dbReference type="EMBL" id="MBB5287473.1"/>
    </source>
</evidence>
<dbReference type="AlphaFoldDB" id="A0A840U1K7"/>
<feature type="domain" description="Tyr recombinase" evidence="6">
    <location>
        <begin position="189"/>
        <end position="362"/>
    </location>
</feature>
<comment type="similarity">
    <text evidence="1">Belongs to the 'phage' integrase family.</text>
</comment>
<protein>
    <submittedName>
        <fullName evidence="8">Site-specific recombinase XerD</fullName>
    </submittedName>
</protein>
<gene>
    <name evidence="8" type="ORF">HNQ92_005636</name>
</gene>
<dbReference type="InterPro" id="IPR050090">
    <property type="entry name" value="Tyrosine_recombinase_XerCD"/>
</dbReference>
<dbReference type="InterPro" id="IPR010998">
    <property type="entry name" value="Integrase_recombinase_N"/>
</dbReference>
<dbReference type="PROSITE" id="PS51898">
    <property type="entry name" value="TYR_RECOMBINASE"/>
    <property type="match status" value="1"/>
</dbReference>
<evidence type="ECO:0000256" key="5">
    <source>
        <dbReference type="PROSITE-ProRule" id="PRU01248"/>
    </source>
</evidence>
<dbReference type="PANTHER" id="PTHR30349">
    <property type="entry name" value="PHAGE INTEGRASE-RELATED"/>
    <property type="match status" value="1"/>
</dbReference>
<dbReference type="Pfam" id="PF00589">
    <property type="entry name" value="Phage_integrase"/>
    <property type="match status" value="1"/>
</dbReference>
<sequence>MNPNTTRSAPTFEVPVEWTFDTIEHGGKSVILIRFEYCADLNRRVRSLPGARWSRTLTSWYVSDTPANRRILGLTLSLVGKEVLSHIHPVNQRALLLLIETLQLKAYAESTLSTYRNEFAQLLYMLKATPVDSLDADRLRSYFLYCTNTLKLSENTLHSRINAIKFYFEQVLHRERFFFEIPRPKKRIVLPNVLAISQVERLFAQLENLKHKAMLYLAYSAGLRVSEVVNMKVSDIHSERMVINIKGAKGKKDRTVALSEGILALLRRYYVNYKPKIWLFEGQFESEPYSARSLQSVFQRAKAAARIYQPVTFHSLRHSYATHLHEAGTDIKLIQELLGHNDLKTTLRYTHVSNRTLKNIKSPFDALNIKKIN</sequence>
<dbReference type="InterPro" id="IPR002104">
    <property type="entry name" value="Integrase_catalytic"/>
</dbReference>
<organism evidence="8 9">
    <name type="scientific">Rhabdobacter roseus</name>
    <dbReference type="NCBI Taxonomy" id="1655419"/>
    <lineage>
        <taxon>Bacteria</taxon>
        <taxon>Pseudomonadati</taxon>
        <taxon>Bacteroidota</taxon>
        <taxon>Cytophagia</taxon>
        <taxon>Cytophagales</taxon>
        <taxon>Cytophagaceae</taxon>
        <taxon>Rhabdobacter</taxon>
    </lineage>
</organism>
<reference evidence="8 9" key="1">
    <citation type="submission" date="2020-08" db="EMBL/GenBank/DDBJ databases">
        <title>Genomic Encyclopedia of Type Strains, Phase IV (KMG-IV): sequencing the most valuable type-strain genomes for metagenomic binning, comparative biology and taxonomic classification.</title>
        <authorList>
            <person name="Goeker M."/>
        </authorList>
    </citation>
    <scope>NUCLEOTIDE SEQUENCE [LARGE SCALE GENOMIC DNA]</scope>
    <source>
        <strain evidence="8 9">DSM 105074</strain>
    </source>
</reference>
<evidence type="ECO:0000256" key="3">
    <source>
        <dbReference type="ARBA" id="ARBA00023125"/>
    </source>
</evidence>
<proteinExistence type="inferred from homology"/>
<feature type="domain" description="Core-binding (CB)" evidence="7">
    <location>
        <begin position="89"/>
        <end position="172"/>
    </location>
</feature>
<dbReference type="InterPro" id="IPR004107">
    <property type="entry name" value="Integrase_SAM-like_N"/>
</dbReference>
<dbReference type="PANTHER" id="PTHR30349:SF64">
    <property type="entry name" value="PROPHAGE INTEGRASE INTD-RELATED"/>
    <property type="match status" value="1"/>
</dbReference>
<keyword evidence="3 5" id="KW-0238">DNA-binding</keyword>
<dbReference type="Proteomes" id="UP000557307">
    <property type="component" value="Unassembled WGS sequence"/>
</dbReference>
<name>A0A840U1K7_9BACT</name>
<dbReference type="SUPFAM" id="SSF56349">
    <property type="entry name" value="DNA breaking-rejoining enzymes"/>
    <property type="match status" value="1"/>
</dbReference>
<evidence type="ECO:0000259" key="6">
    <source>
        <dbReference type="PROSITE" id="PS51898"/>
    </source>
</evidence>
<dbReference type="GO" id="GO:0006310">
    <property type="term" value="P:DNA recombination"/>
    <property type="evidence" value="ECO:0007669"/>
    <property type="project" value="UniProtKB-KW"/>
</dbReference>
<keyword evidence="4" id="KW-0233">DNA recombination</keyword>
<keyword evidence="9" id="KW-1185">Reference proteome</keyword>
<evidence type="ECO:0000256" key="2">
    <source>
        <dbReference type="ARBA" id="ARBA00022908"/>
    </source>
</evidence>
<keyword evidence="2" id="KW-0229">DNA integration</keyword>
<comment type="caution">
    <text evidence="8">The sequence shown here is derived from an EMBL/GenBank/DDBJ whole genome shotgun (WGS) entry which is preliminary data.</text>
</comment>
<accession>A0A840U1K7</accession>
<dbReference type="PROSITE" id="PS51900">
    <property type="entry name" value="CB"/>
    <property type="match status" value="1"/>
</dbReference>
<dbReference type="GO" id="GO:0015074">
    <property type="term" value="P:DNA integration"/>
    <property type="evidence" value="ECO:0007669"/>
    <property type="project" value="UniProtKB-KW"/>
</dbReference>
<dbReference type="EMBL" id="JACHGF010000018">
    <property type="protein sequence ID" value="MBB5287473.1"/>
    <property type="molecule type" value="Genomic_DNA"/>
</dbReference>
<dbReference type="InterPro" id="IPR013762">
    <property type="entry name" value="Integrase-like_cat_sf"/>
</dbReference>
<evidence type="ECO:0000313" key="9">
    <source>
        <dbReference type="Proteomes" id="UP000557307"/>
    </source>
</evidence>
<evidence type="ECO:0000259" key="7">
    <source>
        <dbReference type="PROSITE" id="PS51900"/>
    </source>
</evidence>
<dbReference type="Gene3D" id="1.10.443.10">
    <property type="entry name" value="Intergrase catalytic core"/>
    <property type="match status" value="1"/>
</dbReference>
<dbReference type="GO" id="GO:0003677">
    <property type="term" value="F:DNA binding"/>
    <property type="evidence" value="ECO:0007669"/>
    <property type="project" value="UniProtKB-UniRule"/>
</dbReference>
<dbReference type="Pfam" id="PF13495">
    <property type="entry name" value="Phage_int_SAM_4"/>
    <property type="match status" value="1"/>
</dbReference>
<dbReference type="InterPro" id="IPR044068">
    <property type="entry name" value="CB"/>
</dbReference>
<evidence type="ECO:0000256" key="4">
    <source>
        <dbReference type="ARBA" id="ARBA00023172"/>
    </source>
</evidence>
<dbReference type="RefSeq" id="WP_184179704.1">
    <property type="nucleotide sequence ID" value="NZ_JACHGF010000018.1"/>
</dbReference>
<evidence type="ECO:0000256" key="1">
    <source>
        <dbReference type="ARBA" id="ARBA00008857"/>
    </source>
</evidence>